<feature type="transmembrane region" description="Helical" evidence="1">
    <location>
        <begin position="6"/>
        <end position="23"/>
    </location>
</feature>
<proteinExistence type="predicted"/>
<keyword evidence="1" id="KW-1133">Transmembrane helix</keyword>
<organism evidence="2">
    <name type="scientific">viral metagenome</name>
    <dbReference type="NCBI Taxonomy" id="1070528"/>
    <lineage>
        <taxon>unclassified sequences</taxon>
        <taxon>metagenomes</taxon>
        <taxon>organismal metagenomes</taxon>
    </lineage>
</organism>
<evidence type="ECO:0000256" key="1">
    <source>
        <dbReference type="SAM" id="Phobius"/>
    </source>
</evidence>
<accession>A0A6C0LKX5</accession>
<evidence type="ECO:0000313" key="2">
    <source>
        <dbReference type="EMBL" id="QHU31177.1"/>
    </source>
</evidence>
<dbReference type="EMBL" id="MN740525">
    <property type="protein sequence ID" value="QHU31177.1"/>
    <property type="molecule type" value="Genomic_DNA"/>
</dbReference>
<keyword evidence="1" id="KW-0472">Membrane</keyword>
<dbReference type="AlphaFoldDB" id="A0A6C0LKX5"/>
<sequence length="455" mass="53100">MINYFLFIIGFLIGIFIVLVIISDKGDYKQLFKFNFNIEPFNDATTTKAVNGVVAKIYEESDLVKVPFVPPPILKEVVIAPTNDDPVPYIATNTEIIDNYNFNKLLRKREMRILITSYNNENIENLNLKWITDNKNYNENLHLNLSSNDIVKEFNNMNPFVNGYNIHNVSIQAPANAQTFGKEKELSQFSVLFMFMHKQFHRTKNNLFILYGVDNKNIVINIKDNEFNNNNYYNVNNDINDNSDMNGQYDKYDINKSINLLNNYHYYENYDILSNKAKEQKSYKLSYFEKLYTVEIIIDDSVYNINDINMETLKRDITFFGLIMNKEDVVFHLNNTKYEFKRNTDRNIKIGKEPFVINKHKSCEIVLYSFAFFNEAIRDADLKTFKLYNKYRLYGIHSSESNESSEVPVANNKKTINAIGNIEINLPPVLNVKDVKDTEVNTLIAAKEIADIKKI</sequence>
<protein>
    <submittedName>
        <fullName evidence="2">Uncharacterized protein</fullName>
    </submittedName>
</protein>
<name>A0A6C0LKX5_9ZZZZ</name>
<reference evidence="2" key="1">
    <citation type="journal article" date="2020" name="Nature">
        <title>Giant virus diversity and host interactions through global metagenomics.</title>
        <authorList>
            <person name="Schulz F."/>
            <person name="Roux S."/>
            <person name="Paez-Espino D."/>
            <person name="Jungbluth S."/>
            <person name="Walsh D.A."/>
            <person name="Denef V.J."/>
            <person name="McMahon K.D."/>
            <person name="Konstantinidis K.T."/>
            <person name="Eloe-Fadrosh E.A."/>
            <person name="Kyrpides N.C."/>
            <person name="Woyke T."/>
        </authorList>
    </citation>
    <scope>NUCLEOTIDE SEQUENCE</scope>
    <source>
        <strain evidence="2">GVMAG-M-3300027963-21</strain>
    </source>
</reference>
<keyword evidence="1" id="KW-0812">Transmembrane</keyword>